<dbReference type="AlphaFoldDB" id="A0A0D0DU98"/>
<accession>A0A0D0DU98</accession>
<reference evidence="1 2" key="1">
    <citation type="submission" date="2014-04" db="EMBL/GenBank/DDBJ databases">
        <authorList>
            <consortium name="DOE Joint Genome Institute"/>
            <person name="Kuo A."/>
            <person name="Kohler A."/>
            <person name="Jargeat P."/>
            <person name="Nagy L.G."/>
            <person name="Floudas D."/>
            <person name="Copeland A."/>
            <person name="Barry K.W."/>
            <person name="Cichocki N."/>
            <person name="Veneault-Fourrey C."/>
            <person name="LaButti K."/>
            <person name="Lindquist E.A."/>
            <person name="Lipzen A."/>
            <person name="Lundell T."/>
            <person name="Morin E."/>
            <person name="Murat C."/>
            <person name="Sun H."/>
            <person name="Tunlid A."/>
            <person name="Henrissat B."/>
            <person name="Grigoriev I.V."/>
            <person name="Hibbett D.S."/>
            <person name="Martin F."/>
            <person name="Nordberg H.P."/>
            <person name="Cantor M.N."/>
            <person name="Hua S.X."/>
        </authorList>
    </citation>
    <scope>NUCLEOTIDE SEQUENCE [LARGE SCALE GENOMIC DNA]</scope>
    <source>
        <strain evidence="1 2">Ve08.2h10</strain>
    </source>
</reference>
<dbReference type="Gene3D" id="3.30.420.10">
    <property type="entry name" value="Ribonuclease H-like superfamily/Ribonuclease H"/>
    <property type="match status" value="1"/>
</dbReference>
<feature type="non-terminal residue" evidence="1">
    <location>
        <position position="1"/>
    </location>
</feature>
<sequence>ILELQPDFKVQKFLIQEVIKNAGHLCIFLPKFHCELNFIEFFWGKAKKYLHDPCDYTFQTLKENLPHALASRQSECGNIRCLSGWRLIALGWTQRITGAGQKIQLYSVPPLLDTQWQVVICCRHNTNLQNLSTEKYGVGSKVSDDVQSVGLK</sequence>
<keyword evidence="2" id="KW-1185">Reference proteome</keyword>
<organism evidence="1 2">
    <name type="scientific">Paxillus rubicundulus Ve08.2h10</name>
    <dbReference type="NCBI Taxonomy" id="930991"/>
    <lineage>
        <taxon>Eukaryota</taxon>
        <taxon>Fungi</taxon>
        <taxon>Dikarya</taxon>
        <taxon>Basidiomycota</taxon>
        <taxon>Agaricomycotina</taxon>
        <taxon>Agaricomycetes</taxon>
        <taxon>Agaricomycetidae</taxon>
        <taxon>Boletales</taxon>
        <taxon>Paxilineae</taxon>
        <taxon>Paxillaceae</taxon>
        <taxon>Paxillus</taxon>
    </lineage>
</organism>
<dbReference type="GO" id="GO:0003676">
    <property type="term" value="F:nucleic acid binding"/>
    <property type="evidence" value="ECO:0007669"/>
    <property type="project" value="InterPro"/>
</dbReference>
<dbReference type="OrthoDB" id="3218065at2759"/>
<dbReference type="HOGENOM" id="CLU_1726688_0_0_1"/>
<dbReference type="Proteomes" id="UP000054538">
    <property type="component" value="Unassembled WGS sequence"/>
</dbReference>
<dbReference type="InterPro" id="IPR036397">
    <property type="entry name" value="RNaseH_sf"/>
</dbReference>
<evidence type="ECO:0008006" key="3">
    <source>
        <dbReference type="Google" id="ProtNLM"/>
    </source>
</evidence>
<reference evidence="2" key="2">
    <citation type="submission" date="2015-01" db="EMBL/GenBank/DDBJ databases">
        <title>Evolutionary Origins and Diversification of the Mycorrhizal Mutualists.</title>
        <authorList>
            <consortium name="DOE Joint Genome Institute"/>
            <consortium name="Mycorrhizal Genomics Consortium"/>
            <person name="Kohler A."/>
            <person name="Kuo A."/>
            <person name="Nagy L.G."/>
            <person name="Floudas D."/>
            <person name="Copeland A."/>
            <person name="Barry K.W."/>
            <person name="Cichocki N."/>
            <person name="Veneault-Fourrey C."/>
            <person name="LaButti K."/>
            <person name="Lindquist E.A."/>
            <person name="Lipzen A."/>
            <person name="Lundell T."/>
            <person name="Morin E."/>
            <person name="Murat C."/>
            <person name="Riley R."/>
            <person name="Ohm R."/>
            <person name="Sun H."/>
            <person name="Tunlid A."/>
            <person name="Henrissat B."/>
            <person name="Grigoriev I.V."/>
            <person name="Hibbett D.S."/>
            <person name="Martin F."/>
        </authorList>
    </citation>
    <scope>NUCLEOTIDE SEQUENCE [LARGE SCALE GENOMIC DNA]</scope>
    <source>
        <strain evidence="2">Ve08.2h10</strain>
    </source>
</reference>
<evidence type="ECO:0000313" key="2">
    <source>
        <dbReference type="Proteomes" id="UP000054538"/>
    </source>
</evidence>
<protein>
    <recommendedName>
        <fullName evidence="3">Tc1-like transposase DDE domain-containing protein</fullName>
    </recommendedName>
</protein>
<proteinExistence type="predicted"/>
<dbReference type="PANTHER" id="PTHR35871">
    <property type="entry name" value="EXPRESSED PROTEIN"/>
    <property type="match status" value="1"/>
</dbReference>
<dbReference type="PANTHER" id="PTHR35871:SF1">
    <property type="entry name" value="CXC1-LIKE CYSTEINE CLUSTER ASSOCIATED WITH KDZ TRANSPOSASES DOMAIN-CONTAINING PROTEIN"/>
    <property type="match status" value="1"/>
</dbReference>
<evidence type="ECO:0000313" key="1">
    <source>
        <dbReference type="EMBL" id="KIK92496.1"/>
    </source>
</evidence>
<dbReference type="STRING" id="930991.A0A0D0DU98"/>
<dbReference type="EMBL" id="KN825274">
    <property type="protein sequence ID" value="KIK92496.1"/>
    <property type="molecule type" value="Genomic_DNA"/>
</dbReference>
<name>A0A0D0DU98_9AGAM</name>
<gene>
    <name evidence="1" type="ORF">PAXRUDRAFT_792738</name>
</gene>
<dbReference type="InParanoid" id="A0A0D0DU98"/>